<feature type="transmembrane region" description="Helical" evidence="1">
    <location>
        <begin position="12"/>
        <end position="34"/>
    </location>
</feature>
<reference evidence="2 3" key="1">
    <citation type="submission" date="2024-09" db="EMBL/GenBank/DDBJ databases">
        <title>The Natural Products Discovery Center: Release of the First 8490 Sequenced Strains for Exploring Actinobacteria Biosynthetic Diversity.</title>
        <authorList>
            <person name="Kalkreuter E."/>
            <person name="Kautsar S.A."/>
            <person name="Yang D."/>
            <person name="Bader C.D."/>
            <person name="Teijaro C.N."/>
            <person name="Fluegel L."/>
            <person name="Davis C.M."/>
            <person name="Simpson J.R."/>
            <person name="Lauterbach L."/>
            <person name="Steele A.D."/>
            <person name="Gui C."/>
            <person name="Meng S."/>
            <person name="Li G."/>
            <person name="Viehrig K."/>
            <person name="Ye F."/>
            <person name="Su P."/>
            <person name="Kiefer A.F."/>
            <person name="Nichols A."/>
            <person name="Cepeda A.J."/>
            <person name="Yan W."/>
            <person name="Fan B."/>
            <person name="Jiang Y."/>
            <person name="Adhikari A."/>
            <person name="Zheng C.-J."/>
            <person name="Schuster L."/>
            <person name="Cowan T.M."/>
            <person name="Smanski M.J."/>
            <person name="Chevrette M.G."/>
            <person name="De Carvalho L.P.S."/>
            <person name="Shen B."/>
        </authorList>
    </citation>
    <scope>NUCLEOTIDE SEQUENCE [LARGE SCALE GENOMIC DNA]</scope>
    <source>
        <strain evidence="2 3">NPDC059500</strain>
    </source>
</reference>
<protein>
    <submittedName>
        <fullName evidence="2">Uncharacterized protein</fullName>
    </submittedName>
</protein>
<feature type="transmembrane region" description="Helical" evidence="1">
    <location>
        <begin position="64"/>
        <end position="84"/>
    </location>
</feature>
<evidence type="ECO:0000313" key="2">
    <source>
        <dbReference type="EMBL" id="MFE1751581.1"/>
    </source>
</evidence>
<comment type="caution">
    <text evidence="2">The sequence shown here is derived from an EMBL/GenBank/DDBJ whole genome shotgun (WGS) entry which is preliminary data.</text>
</comment>
<keyword evidence="1" id="KW-0812">Transmembrane</keyword>
<name>A0ABW6H5D1_9ACTN</name>
<proteinExistence type="predicted"/>
<sequence>MEQQQAAAEAPARRAAGGAGVFYSFVPWIVFGVVASPSTWEYAALAALIAAVGLSARDIARGRLYILDLTAIVFFAVITVLALALDRQQLIWLETYAQVISNAAVAVVAFASLLFDPFTAQYARQVTPREYWHSPVFRHINVVLTSVWGAVFAVMAVSTWLAVRTPTASDWLNWVVPVVLLIWAVKFTERYPDEYRERVTGRVPDRAARPAGR</sequence>
<feature type="transmembrane region" description="Helical" evidence="1">
    <location>
        <begin position="171"/>
        <end position="188"/>
    </location>
</feature>
<evidence type="ECO:0000313" key="3">
    <source>
        <dbReference type="Proteomes" id="UP001599756"/>
    </source>
</evidence>
<keyword evidence="1" id="KW-0472">Membrane</keyword>
<feature type="transmembrane region" description="Helical" evidence="1">
    <location>
        <begin position="40"/>
        <end position="57"/>
    </location>
</feature>
<gene>
    <name evidence="2" type="ORF">ACFW88_13700</name>
</gene>
<evidence type="ECO:0000256" key="1">
    <source>
        <dbReference type="SAM" id="Phobius"/>
    </source>
</evidence>
<accession>A0ABW6H5D1</accession>
<dbReference type="RefSeq" id="WP_381805193.1">
    <property type="nucleotide sequence ID" value="NZ_JBHYTS010000017.1"/>
</dbReference>
<keyword evidence="3" id="KW-1185">Reference proteome</keyword>
<keyword evidence="1" id="KW-1133">Transmembrane helix</keyword>
<dbReference type="Proteomes" id="UP001599756">
    <property type="component" value="Unassembled WGS sequence"/>
</dbReference>
<organism evidence="2 3">
    <name type="scientific">Streptomyces anandii</name>
    <dbReference type="NCBI Taxonomy" id="285454"/>
    <lineage>
        <taxon>Bacteria</taxon>
        <taxon>Bacillati</taxon>
        <taxon>Actinomycetota</taxon>
        <taxon>Actinomycetes</taxon>
        <taxon>Kitasatosporales</taxon>
        <taxon>Streptomycetaceae</taxon>
        <taxon>Streptomyces</taxon>
    </lineage>
</organism>
<dbReference type="EMBL" id="JBHYTS010000017">
    <property type="protein sequence ID" value="MFE1751581.1"/>
    <property type="molecule type" value="Genomic_DNA"/>
</dbReference>
<feature type="transmembrane region" description="Helical" evidence="1">
    <location>
        <begin position="96"/>
        <end position="115"/>
    </location>
</feature>
<feature type="transmembrane region" description="Helical" evidence="1">
    <location>
        <begin position="136"/>
        <end position="159"/>
    </location>
</feature>